<organism evidence="1 3">
    <name type="scientific">Mycena citricolor</name>
    <dbReference type="NCBI Taxonomy" id="2018698"/>
    <lineage>
        <taxon>Eukaryota</taxon>
        <taxon>Fungi</taxon>
        <taxon>Dikarya</taxon>
        <taxon>Basidiomycota</taxon>
        <taxon>Agaricomycotina</taxon>
        <taxon>Agaricomycetes</taxon>
        <taxon>Agaricomycetidae</taxon>
        <taxon>Agaricales</taxon>
        <taxon>Marasmiineae</taxon>
        <taxon>Mycenaceae</taxon>
        <taxon>Mycena</taxon>
    </lineage>
</organism>
<comment type="caution">
    <text evidence="1">The sequence shown here is derived from an EMBL/GenBank/DDBJ whole genome shotgun (WGS) entry which is preliminary data.</text>
</comment>
<dbReference type="AlphaFoldDB" id="A0AAD2JWW0"/>
<dbReference type="EMBL" id="CAVNYO010000405">
    <property type="protein sequence ID" value="CAK5276266.1"/>
    <property type="molecule type" value="Genomic_DNA"/>
</dbReference>
<evidence type="ECO:0000313" key="2">
    <source>
        <dbReference type="EMBL" id="CAK5276266.1"/>
    </source>
</evidence>
<accession>A0AAD2JWW0</accession>
<proteinExistence type="predicted"/>
<keyword evidence="3" id="KW-1185">Reference proteome</keyword>
<evidence type="ECO:0000313" key="1">
    <source>
        <dbReference type="EMBL" id="CAK5264804.1"/>
    </source>
</evidence>
<gene>
    <name evidence="2" type="ORF">MYCIT1_LOCUS24382</name>
    <name evidence="1" type="ORF">MYCIT1_LOCUS5287</name>
</gene>
<dbReference type="Proteomes" id="UP001295794">
    <property type="component" value="Unassembled WGS sequence"/>
</dbReference>
<name>A0AAD2JWW0_9AGAR</name>
<protein>
    <submittedName>
        <fullName evidence="1">Uncharacterized protein</fullName>
    </submittedName>
</protein>
<evidence type="ECO:0000313" key="3">
    <source>
        <dbReference type="Proteomes" id="UP001295794"/>
    </source>
</evidence>
<dbReference type="EMBL" id="CAVNYO010000071">
    <property type="protein sequence ID" value="CAK5264804.1"/>
    <property type="molecule type" value="Genomic_DNA"/>
</dbReference>
<sequence>MVHEPALFRPKKVARVKGIDGVVTLKRVTTGGNKGGRIGIKSRHGCERVTTDVAYNTEFFGKSSQDGANLLSHGLVPFLCKDVDVWSRGIRVGKGCR</sequence>
<reference evidence="1" key="1">
    <citation type="submission" date="2023-11" db="EMBL/GenBank/DDBJ databases">
        <authorList>
            <person name="De Vega J J."/>
            <person name="De Vega J J."/>
        </authorList>
    </citation>
    <scope>NUCLEOTIDE SEQUENCE</scope>
</reference>